<proteinExistence type="predicted"/>
<reference evidence="2" key="1">
    <citation type="journal article" date="2020" name="Stud. Mycol.">
        <title>101 Dothideomycetes genomes: a test case for predicting lifestyles and emergence of pathogens.</title>
        <authorList>
            <person name="Haridas S."/>
            <person name="Albert R."/>
            <person name="Binder M."/>
            <person name="Bloem J."/>
            <person name="Labutti K."/>
            <person name="Salamov A."/>
            <person name="Andreopoulos B."/>
            <person name="Baker S."/>
            <person name="Barry K."/>
            <person name="Bills G."/>
            <person name="Bluhm B."/>
            <person name="Cannon C."/>
            <person name="Castanera R."/>
            <person name="Culley D."/>
            <person name="Daum C."/>
            <person name="Ezra D."/>
            <person name="Gonzalez J."/>
            <person name="Henrissat B."/>
            <person name="Kuo A."/>
            <person name="Liang C."/>
            <person name="Lipzen A."/>
            <person name="Lutzoni F."/>
            <person name="Magnuson J."/>
            <person name="Mondo S."/>
            <person name="Nolan M."/>
            <person name="Ohm R."/>
            <person name="Pangilinan J."/>
            <person name="Park H.-J."/>
            <person name="Ramirez L."/>
            <person name="Alfaro M."/>
            <person name="Sun H."/>
            <person name="Tritt A."/>
            <person name="Yoshinaga Y."/>
            <person name="Zwiers L.-H."/>
            <person name="Turgeon B."/>
            <person name="Goodwin S."/>
            <person name="Spatafora J."/>
            <person name="Crous P."/>
            <person name="Grigoriev I."/>
        </authorList>
    </citation>
    <scope>NUCLEOTIDE SEQUENCE</scope>
    <source>
        <strain evidence="2">HMLAC05119</strain>
    </source>
</reference>
<evidence type="ECO:0000313" key="2">
    <source>
        <dbReference type="EMBL" id="KAF1920839.1"/>
    </source>
</evidence>
<dbReference type="AlphaFoldDB" id="A0A6A5R017"/>
<sequence>MPSNSSTSSPGQNYWYGSNSLPDALEGLSEAGSNPRMMRRASEAVIQAADFQR</sequence>
<organism evidence="2 3">
    <name type="scientific">Ampelomyces quisqualis</name>
    <name type="common">Powdery mildew agent</name>
    <dbReference type="NCBI Taxonomy" id="50730"/>
    <lineage>
        <taxon>Eukaryota</taxon>
        <taxon>Fungi</taxon>
        <taxon>Dikarya</taxon>
        <taxon>Ascomycota</taxon>
        <taxon>Pezizomycotina</taxon>
        <taxon>Dothideomycetes</taxon>
        <taxon>Pleosporomycetidae</taxon>
        <taxon>Pleosporales</taxon>
        <taxon>Pleosporineae</taxon>
        <taxon>Phaeosphaeriaceae</taxon>
        <taxon>Ampelomyces</taxon>
    </lineage>
</organism>
<evidence type="ECO:0000256" key="1">
    <source>
        <dbReference type="SAM" id="MobiDB-lite"/>
    </source>
</evidence>
<evidence type="ECO:0000313" key="3">
    <source>
        <dbReference type="Proteomes" id="UP000800096"/>
    </source>
</evidence>
<dbReference type="EMBL" id="ML979132">
    <property type="protein sequence ID" value="KAF1920839.1"/>
    <property type="molecule type" value="Genomic_DNA"/>
</dbReference>
<accession>A0A6A5R017</accession>
<gene>
    <name evidence="2" type="ORF">BDU57DRAFT_534576</name>
</gene>
<name>A0A6A5R017_AMPQU</name>
<protein>
    <submittedName>
        <fullName evidence="2">Uncharacterized protein</fullName>
    </submittedName>
</protein>
<keyword evidence="3" id="KW-1185">Reference proteome</keyword>
<feature type="region of interest" description="Disordered" evidence="1">
    <location>
        <begin position="1"/>
        <end position="20"/>
    </location>
</feature>
<dbReference type="Proteomes" id="UP000800096">
    <property type="component" value="Unassembled WGS sequence"/>
</dbReference>
<dbReference type="OrthoDB" id="4161589at2759"/>